<evidence type="ECO:0000313" key="1">
    <source>
        <dbReference type="EMBL" id="KAF4727236.1"/>
    </source>
</evidence>
<organism evidence="1 2">
    <name type="scientific">Perkinsus olseni</name>
    <name type="common">Perkinsus atlanticus</name>
    <dbReference type="NCBI Taxonomy" id="32597"/>
    <lineage>
        <taxon>Eukaryota</taxon>
        <taxon>Sar</taxon>
        <taxon>Alveolata</taxon>
        <taxon>Perkinsozoa</taxon>
        <taxon>Perkinsea</taxon>
        <taxon>Perkinsida</taxon>
        <taxon>Perkinsidae</taxon>
        <taxon>Perkinsus</taxon>
    </lineage>
</organism>
<reference evidence="1 2" key="1">
    <citation type="submission" date="2020-04" db="EMBL/GenBank/DDBJ databases">
        <title>Perkinsus olseni comparative genomics.</title>
        <authorList>
            <person name="Bogema D.R."/>
        </authorList>
    </citation>
    <scope>NUCLEOTIDE SEQUENCE [LARGE SCALE GENOMIC DNA]</scope>
    <source>
        <strain evidence="1">ATCC PRA-205</strain>
    </source>
</reference>
<feature type="non-terminal residue" evidence="1">
    <location>
        <position position="1"/>
    </location>
</feature>
<proteinExistence type="predicted"/>
<evidence type="ECO:0000313" key="2">
    <source>
        <dbReference type="Proteomes" id="UP000574390"/>
    </source>
</evidence>
<name>A0A7J6S3Z9_PEROL</name>
<dbReference type="EMBL" id="JABANM010017749">
    <property type="protein sequence ID" value="KAF4727236.1"/>
    <property type="molecule type" value="Genomic_DNA"/>
</dbReference>
<sequence>GSTKKELEQLRITVQKLQSELRATDKDAVARLKAELGVMQSWKSTAESARRQVLETIAERDRRVKAVTEELRRQEDRVEANASTLCILERSANESKQQGIRLEWALSQAEKENEWLRDKLKSQEDEIGTL</sequence>
<dbReference type="Proteomes" id="UP000574390">
    <property type="component" value="Unassembled WGS sequence"/>
</dbReference>
<protein>
    <submittedName>
        <fullName evidence="1">Uncharacterized protein</fullName>
    </submittedName>
</protein>
<accession>A0A7J6S3Z9</accession>
<dbReference type="AlphaFoldDB" id="A0A7J6S3Z9"/>
<comment type="caution">
    <text evidence="1">The sequence shown here is derived from an EMBL/GenBank/DDBJ whole genome shotgun (WGS) entry which is preliminary data.</text>
</comment>
<feature type="non-terminal residue" evidence="1">
    <location>
        <position position="130"/>
    </location>
</feature>
<gene>
    <name evidence="1" type="ORF">FOZ62_010430</name>
</gene>